<gene>
    <name evidence="3" type="ORF">ACFFGN_19665</name>
</gene>
<dbReference type="PROSITE" id="PS51175">
    <property type="entry name" value="CBM6"/>
    <property type="match status" value="1"/>
</dbReference>
<proteinExistence type="predicted"/>
<feature type="chain" id="PRO_5047263234" evidence="1">
    <location>
        <begin position="28"/>
        <end position="486"/>
    </location>
</feature>
<dbReference type="Pfam" id="PF17996">
    <property type="entry name" value="CE2_N"/>
    <property type="match status" value="1"/>
</dbReference>
<sequence length="486" mass="51224">MKLRSALLVSTALAGLVGLMPTSTALAAPVRYEAETAPATCSGTIDTNHSGYSGTGFCNGSNAVGAAAQFTVNAAAAGTATVGVRYASGTTAARSADVLVNGARATTTSFAGTGAWSTWTTKVLTVSVNAGSNTIRLSPTTADGLPNIDYLDFEVGGSGTTGTGLPSDPNLQYYGRWNRSNTSYYSMGWAGGYVDARFTGTSIGVRQRNAIDLFYSIDGGALRWRRNVSGNVTLATGLSNTSHTVRIGYRERAGSYNGDPVFGGLILPSGTQTAPVTRARNIVEFIGDSITVGQPNADRPFSAYGWLTGEALGAGHTQVAEGGACLVSQNCVGMMDFFRRSTSRSTTDDWNFSTYQANAVVINLGTNDVGHSVTGPQFQQGYIVMLERVRRAYPGAQIFALQTFRNRYVTETRNAVAARTSAGDTKVRFVETTGWINTSTDMVDSVHPSDAGHRKIAQRLAPIVSPYLPAAAKVASDWANEHGSDR</sequence>
<reference evidence="3 4" key="1">
    <citation type="submission" date="2024-09" db="EMBL/GenBank/DDBJ databases">
        <authorList>
            <person name="Sun Q."/>
            <person name="Mori K."/>
        </authorList>
    </citation>
    <scope>NUCLEOTIDE SEQUENCE [LARGE SCALE GENOMIC DNA]</scope>
    <source>
        <strain evidence="3 4">CGMCC 1.15906</strain>
    </source>
</reference>
<evidence type="ECO:0000256" key="1">
    <source>
        <dbReference type="SAM" id="SignalP"/>
    </source>
</evidence>
<dbReference type="Gene3D" id="3.40.50.1110">
    <property type="entry name" value="SGNH hydrolase"/>
    <property type="match status" value="1"/>
</dbReference>
<dbReference type="InterPro" id="IPR005084">
    <property type="entry name" value="CBM6"/>
</dbReference>
<dbReference type="Gene3D" id="2.60.120.260">
    <property type="entry name" value="Galactose-binding domain-like"/>
    <property type="match status" value="2"/>
</dbReference>
<dbReference type="InterPro" id="IPR013830">
    <property type="entry name" value="SGNH_hydro"/>
</dbReference>
<dbReference type="EMBL" id="JBHLTC010000023">
    <property type="protein sequence ID" value="MFC0626306.1"/>
    <property type="molecule type" value="Genomic_DNA"/>
</dbReference>
<dbReference type="InterPro" id="IPR052762">
    <property type="entry name" value="PCW_deacetylase/CE"/>
</dbReference>
<evidence type="ECO:0000259" key="2">
    <source>
        <dbReference type="PROSITE" id="PS51175"/>
    </source>
</evidence>
<dbReference type="PANTHER" id="PTHR37834">
    <property type="entry name" value="GDSL-LIKE LIPASE/ACYLHYDROLASE DOMAIN PROTEIN (AFU_ORTHOLOGUE AFUA_2G00620)"/>
    <property type="match status" value="1"/>
</dbReference>
<dbReference type="SUPFAM" id="SSF52266">
    <property type="entry name" value="SGNH hydrolase"/>
    <property type="match status" value="1"/>
</dbReference>
<dbReference type="Pfam" id="PF13472">
    <property type="entry name" value="Lipase_GDSL_2"/>
    <property type="match status" value="1"/>
</dbReference>
<keyword evidence="4" id="KW-1185">Reference proteome</keyword>
<dbReference type="InterPro" id="IPR040794">
    <property type="entry name" value="CE2_N"/>
</dbReference>
<dbReference type="InterPro" id="IPR036514">
    <property type="entry name" value="SGNH_hydro_sf"/>
</dbReference>
<accession>A0ABV6QNT3</accession>
<dbReference type="RefSeq" id="WP_380049617.1">
    <property type="nucleotide sequence ID" value="NZ_JBHLTC010000023.1"/>
</dbReference>
<evidence type="ECO:0000313" key="3">
    <source>
        <dbReference type="EMBL" id="MFC0626306.1"/>
    </source>
</evidence>
<dbReference type="PANTHER" id="PTHR37834:SF2">
    <property type="entry name" value="ESTERASE, SGNH HYDROLASE-TYPE"/>
    <property type="match status" value="1"/>
</dbReference>
<feature type="signal peptide" evidence="1">
    <location>
        <begin position="1"/>
        <end position="27"/>
    </location>
</feature>
<dbReference type="Proteomes" id="UP001589890">
    <property type="component" value="Unassembled WGS sequence"/>
</dbReference>
<evidence type="ECO:0000313" key="4">
    <source>
        <dbReference type="Proteomes" id="UP001589890"/>
    </source>
</evidence>
<organism evidence="3 4">
    <name type="scientific">Kribbella deserti</name>
    <dbReference type="NCBI Taxonomy" id="1926257"/>
    <lineage>
        <taxon>Bacteria</taxon>
        <taxon>Bacillati</taxon>
        <taxon>Actinomycetota</taxon>
        <taxon>Actinomycetes</taxon>
        <taxon>Propionibacteriales</taxon>
        <taxon>Kribbellaceae</taxon>
        <taxon>Kribbella</taxon>
    </lineage>
</organism>
<keyword evidence="1" id="KW-0732">Signal</keyword>
<comment type="caution">
    <text evidence="3">The sequence shown here is derived from an EMBL/GenBank/DDBJ whole genome shotgun (WGS) entry which is preliminary data.</text>
</comment>
<dbReference type="CDD" id="cd04082">
    <property type="entry name" value="CBM35_pectate_lyase-like"/>
    <property type="match status" value="1"/>
</dbReference>
<dbReference type="Pfam" id="PF03422">
    <property type="entry name" value="CBM_6"/>
    <property type="match status" value="1"/>
</dbReference>
<dbReference type="InterPro" id="IPR008979">
    <property type="entry name" value="Galactose-bd-like_sf"/>
</dbReference>
<name>A0ABV6QNT3_9ACTN</name>
<dbReference type="CDD" id="cd01831">
    <property type="entry name" value="Endoglucanase_E_like"/>
    <property type="match status" value="1"/>
</dbReference>
<protein>
    <submittedName>
        <fullName evidence="3">GDSL-type esterase/lipase family protein</fullName>
    </submittedName>
</protein>
<dbReference type="InterPro" id="IPR037461">
    <property type="entry name" value="CtCE2-like_dom"/>
</dbReference>
<dbReference type="SUPFAM" id="SSF49785">
    <property type="entry name" value="Galactose-binding domain-like"/>
    <property type="match status" value="1"/>
</dbReference>
<feature type="domain" description="CBM6" evidence="2">
    <location>
        <begin position="30"/>
        <end position="154"/>
    </location>
</feature>